<dbReference type="GeneID" id="88768530"/>
<dbReference type="InterPro" id="IPR007711">
    <property type="entry name" value="HigB-1"/>
</dbReference>
<evidence type="ECO:0000313" key="1">
    <source>
        <dbReference type="EMBL" id="EHJ10036.1"/>
    </source>
</evidence>
<dbReference type="PANTHER" id="PTHR40266:SF2">
    <property type="entry name" value="TOXIN HIGB-1"/>
    <property type="match status" value="1"/>
</dbReference>
<organism evidence="1 2">
    <name type="scientific">Crocosphaera watsonii WH 0003</name>
    <dbReference type="NCBI Taxonomy" id="423471"/>
    <lineage>
        <taxon>Bacteria</taxon>
        <taxon>Bacillati</taxon>
        <taxon>Cyanobacteriota</taxon>
        <taxon>Cyanophyceae</taxon>
        <taxon>Oscillatoriophycideae</taxon>
        <taxon>Chroococcales</taxon>
        <taxon>Aphanothecaceae</taxon>
        <taxon>Crocosphaera</taxon>
    </lineage>
</organism>
<sequence length="97" mass="11183">MIHSFKNQGTSDIFNGKATRKAMKTCPQSLWSVAVRKLDLLDSVTSVDELRIPPGNRLEALKGERQGQYSIRINEQYRICFIWTERGPDEVDIVDYH</sequence>
<proteinExistence type="predicted"/>
<protein>
    <submittedName>
        <fullName evidence="1">Plasmid maintenance system killer protein</fullName>
    </submittedName>
</protein>
<dbReference type="PANTHER" id="PTHR40266">
    <property type="entry name" value="TOXIN HIGB-1"/>
    <property type="match status" value="1"/>
</dbReference>
<dbReference type="Pfam" id="PF05015">
    <property type="entry name" value="HigB-like_toxin"/>
    <property type="match status" value="1"/>
</dbReference>
<dbReference type="PATRIC" id="fig|423471.3.peg.4859"/>
<dbReference type="AlphaFoldDB" id="G5JCQ1"/>
<dbReference type="Proteomes" id="UP000003477">
    <property type="component" value="Unassembled WGS sequence"/>
</dbReference>
<accession>G5JCQ1</accession>
<name>G5JCQ1_CROWT</name>
<comment type="caution">
    <text evidence="1">The sequence shown here is derived from an EMBL/GenBank/DDBJ whole genome shotgun (WGS) entry which is preliminary data.</text>
</comment>
<dbReference type="EMBL" id="AESD01000799">
    <property type="protein sequence ID" value="EHJ10036.1"/>
    <property type="molecule type" value="Genomic_DNA"/>
</dbReference>
<dbReference type="RefSeq" id="WP_007312980.1">
    <property type="nucleotide sequence ID" value="NZ_AESD01000799.1"/>
</dbReference>
<dbReference type="SUPFAM" id="SSF143011">
    <property type="entry name" value="RelE-like"/>
    <property type="match status" value="1"/>
</dbReference>
<evidence type="ECO:0000313" key="2">
    <source>
        <dbReference type="Proteomes" id="UP000003477"/>
    </source>
</evidence>
<dbReference type="InterPro" id="IPR035093">
    <property type="entry name" value="RelE/ParE_toxin_dom_sf"/>
</dbReference>
<gene>
    <name evidence="1" type="ORF">CWATWH0003_5202</name>
</gene>
<dbReference type="Gene3D" id="3.30.2310.20">
    <property type="entry name" value="RelE-like"/>
    <property type="match status" value="1"/>
</dbReference>
<reference evidence="1 2" key="1">
    <citation type="journal article" date="2011" name="Front. Microbiol.">
        <title>Two Strains of Crocosphaera watsonii with Highly Conserved Genomes are Distinguished by Strain-Specific Features.</title>
        <authorList>
            <person name="Bench S.R."/>
            <person name="Ilikchyan I.N."/>
            <person name="Tripp H.J."/>
            <person name="Zehr J.P."/>
        </authorList>
    </citation>
    <scope>NUCLEOTIDE SEQUENCE [LARGE SCALE GENOMIC DNA]</scope>
    <source>
        <strain evidence="1 2">WH 0003</strain>
    </source>
</reference>